<sequence>MEWIGRRLEKKAFERSKVHMDKAFEALLSLQKAVNAYFNQELDQLKHYASETAEAEEEADDIKRKIIDDMSRGAFHPIDRDMLTRLIFSIDDIATYAKTIAKRLELLPELASEVDEELVNDFKEFANRLVYITKETNTLVSLLIEDPKKAIEHSHVVERIEDEIDSFRISLLQKMLRAGDKLGFVRLTLLKEISDAMEEIADRCEDVADAVRSIAVSYI</sequence>
<dbReference type="Gene3D" id="1.20.58.220">
    <property type="entry name" value="Phosphate transport system protein phou homolog 2, domain 2"/>
    <property type="match status" value="1"/>
</dbReference>
<comment type="similarity">
    <text evidence="1">Belongs to the UPF0111 family.</text>
</comment>
<dbReference type="EMBL" id="QMQV01000005">
    <property type="protein sequence ID" value="RLE50453.1"/>
    <property type="molecule type" value="Genomic_DNA"/>
</dbReference>
<accession>A0A497ESX0</accession>
<gene>
    <name evidence="2" type="ORF">DRJ31_01145</name>
    <name evidence="3" type="ORF">DRJ33_00020</name>
</gene>
<evidence type="ECO:0000313" key="3">
    <source>
        <dbReference type="EMBL" id="RLE53783.1"/>
    </source>
</evidence>
<name>A0A497ESX0_9CREN</name>
<evidence type="ECO:0008006" key="6">
    <source>
        <dbReference type="Google" id="ProtNLM"/>
    </source>
</evidence>
<dbReference type="InterPro" id="IPR038078">
    <property type="entry name" value="PhoU-like_sf"/>
</dbReference>
<dbReference type="PANTHER" id="PTHR36536">
    <property type="entry name" value="UPF0111 PROTEIN HI_1603"/>
    <property type="match status" value="1"/>
</dbReference>
<dbReference type="SUPFAM" id="SSF109755">
    <property type="entry name" value="PhoU-like"/>
    <property type="match status" value="1"/>
</dbReference>
<evidence type="ECO:0000313" key="5">
    <source>
        <dbReference type="Proteomes" id="UP000278475"/>
    </source>
</evidence>
<dbReference type="PANTHER" id="PTHR36536:SF3">
    <property type="entry name" value="UPF0111 PROTEIN HI_1603"/>
    <property type="match status" value="1"/>
</dbReference>
<dbReference type="InterPro" id="IPR002727">
    <property type="entry name" value="DUF47"/>
</dbReference>
<dbReference type="EMBL" id="QMQX01000001">
    <property type="protein sequence ID" value="RLE53783.1"/>
    <property type="molecule type" value="Genomic_DNA"/>
</dbReference>
<dbReference type="InterPro" id="IPR018445">
    <property type="entry name" value="Put_Phosphate_transp_reg"/>
</dbReference>
<dbReference type="Proteomes" id="UP000272051">
    <property type="component" value="Unassembled WGS sequence"/>
</dbReference>
<dbReference type="Proteomes" id="UP000278475">
    <property type="component" value="Unassembled WGS sequence"/>
</dbReference>
<evidence type="ECO:0000313" key="4">
    <source>
        <dbReference type="Proteomes" id="UP000272051"/>
    </source>
</evidence>
<organism evidence="2 5">
    <name type="scientific">Thermoproteota archaeon</name>
    <dbReference type="NCBI Taxonomy" id="2056631"/>
    <lineage>
        <taxon>Archaea</taxon>
        <taxon>Thermoproteota</taxon>
    </lineage>
</organism>
<proteinExistence type="inferred from homology"/>
<dbReference type="AlphaFoldDB" id="A0A497ESX0"/>
<dbReference type="Pfam" id="PF01865">
    <property type="entry name" value="PhoU_div"/>
    <property type="match status" value="1"/>
</dbReference>
<evidence type="ECO:0000313" key="2">
    <source>
        <dbReference type="EMBL" id="RLE50453.1"/>
    </source>
</evidence>
<comment type="caution">
    <text evidence="2">The sequence shown here is derived from an EMBL/GenBank/DDBJ whole genome shotgun (WGS) entry which is preliminary data.</text>
</comment>
<protein>
    <recommendedName>
        <fullName evidence="6">DUF47 domain-containing protein</fullName>
    </recommendedName>
</protein>
<reference evidence="4 5" key="1">
    <citation type="submission" date="2018-06" db="EMBL/GenBank/DDBJ databases">
        <title>Extensive metabolic versatility and redundancy in microbially diverse, dynamic hydrothermal sediments.</title>
        <authorList>
            <person name="Dombrowski N."/>
            <person name="Teske A."/>
            <person name="Baker B.J."/>
        </authorList>
    </citation>
    <scope>NUCLEOTIDE SEQUENCE [LARGE SCALE GENOMIC DNA]</scope>
    <source>
        <strain evidence="3">B34_G17</strain>
        <strain evidence="2">B66_G16</strain>
    </source>
</reference>
<evidence type="ECO:0000256" key="1">
    <source>
        <dbReference type="ARBA" id="ARBA00008591"/>
    </source>
</evidence>